<keyword evidence="8" id="KW-0472">Membrane</keyword>
<evidence type="ECO:0000313" key="11">
    <source>
        <dbReference type="EMBL" id="SVA69452.1"/>
    </source>
</evidence>
<evidence type="ECO:0000256" key="6">
    <source>
        <dbReference type="ARBA" id="ARBA00022801"/>
    </source>
</evidence>
<gene>
    <name evidence="11" type="ORF">METZ01_LOCUS122306</name>
</gene>
<keyword evidence="7" id="KW-0443">Lipid metabolism</keyword>
<organism evidence="11">
    <name type="scientific">marine metagenome</name>
    <dbReference type="NCBI Taxonomy" id="408172"/>
    <lineage>
        <taxon>unclassified sequences</taxon>
        <taxon>metagenomes</taxon>
        <taxon>ecological metagenomes</taxon>
    </lineage>
</organism>
<accession>A0A381XYC0</accession>
<dbReference type="EMBL" id="UINC01016732">
    <property type="protein sequence ID" value="SVA69452.1"/>
    <property type="molecule type" value="Genomic_DNA"/>
</dbReference>
<evidence type="ECO:0000259" key="10">
    <source>
        <dbReference type="Pfam" id="PF00149"/>
    </source>
</evidence>
<dbReference type="AlphaFoldDB" id="A0A381XYC0"/>
<dbReference type="SUPFAM" id="SSF56300">
    <property type="entry name" value="Metallo-dependent phosphatases"/>
    <property type="match status" value="1"/>
</dbReference>
<reference evidence="11" key="1">
    <citation type="submission" date="2018-05" db="EMBL/GenBank/DDBJ databases">
        <authorList>
            <person name="Lanie J.A."/>
            <person name="Ng W.-L."/>
            <person name="Kazmierczak K.M."/>
            <person name="Andrzejewski T.M."/>
            <person name="Davidsen T.M."/>
            <person name="Wayne K.J."/>
            <person name="Tettelin H."/>
            <person name="Glass J.I."/>
            <person name="Rusch D."/>
            <person name="Podicherti R."/>
            <person name="Tsui H.-C.T."/>
            <person name="Winkler M.E."/>
        </authorList>
    </citation>
    <scope>NUCLEOTIDE SEQUENCE</scope>
</reference>
<dbReference type="InterPro" id="IPR004843">
    <property type="entry name" value="Calcineurin-like_PHP"/>
</dbReference>
<dbReference type="GO" id="GO:0008758">
    <property type="term" value="F:UDP-2,3-diacylglucosamine hydrolase activity"/>
    <property type="evidence" value="ECO:0007669"/>
    <property type="project" value="TreeGrafter"/>
</dbReference>
<name>A0A381XYC0_9ZZZZ</name>
<feature type="domain" description="Calcineurin-like phosphoesterase" evidence="10">
    <location>
        <begin position="46"/>
        <end position="244"/>
    </location>
</feature>
<dbReference type="CDD" id="cd07398">
    <property type="entry name" value="MPP_YbbF-LpxH"/>
    <property type="match status" value="1"/>
</dbReference>
<dbReference type="NCBIfam" id="TIGR01854">
    <property type="entry name" value="lipid_A_lpxH"/>
    <property type="match status" value="1"/>
</dbReference>
<evidence type="ECO:0000256" key="7">
    <source>
        <dbReference type="ARBA" id="ARBA00023098"/>
    </source>
</evidence>
<keyword evidence="6" id="KW-0378">Hydrolase</keyword>
<evidence type="ECO:0000256" key="2">
    <source>
        <dbReference type="ARBA" id="ARBA00022516"/>
    </source>
</evidence>
<dbReference type="GO" id="GO:0046872">
    <property type="term" value="F:metal ion binding"/>
    <property type="evidence" value="ECO:0007669"/>
    <property type="project" value="UniProtKB-KW"/>
</dbReference>
<evidence type="ECO:0000256" key="5">
    <source>
        <dbReference type="ARBA" id="ARBA00022723"/>
    </source>
</evidence>
<keyword evidence="2" id="KW-0444">Lipid biosynthesis</keyword>
<dbReference type="PANTHER" id="PTHR34990:SF1">
    <property type="entry name" value="UDP-2,3-DIACYLGLUCOSAMINE HYDROLASE"/>
    <property type="match status" value="1"/>
</dbReference>
<feature type="non-terminal residue" evidence="11">
    <location>
        <position position="1"/>
    </location>
</feature>
<dbReference type="GO" id="GO:0016020">
    <property type="term" value="C:membrane"/>
    <property type="evidence" value="ECO:0007669"/>
    <property type="project" value="GOC"/>
</dbReference>
<evidence type="ECO:0000256" key="1">
    <source>
        <dbReference type="ARBA" id="ARBA00022475"/>
    </source>
</evidence>
<keyword evidence="9" id="KW-0464">Manganese</keyword>
<evidence type="ECO:0000256" key="3">
    <source>
        <dbReference type="ARBA" id="ARBA00022519"/>
    </source>
</evidence>
<dbReference type="GO" id="GO:0005737">
    <property type="term" value="C:cytoplasm"/>
    <property type="evidence" value="ECO:0007669"/>
    <property type="project" value="InterPro"/>
</dbReference>
<dbReference type="HAMAP" id="MF_00575">
    <property type="entry name" value="LpxH"/>
    <property type="match status" value="1"/>
</dbReference>
<evidence type="ECO:0000256" key="8">
    <source>
        <dbReference type="ARBA" id="ARBA00023136"/>
    </source>
</evidence>
<proteinExistence type="inferred from homology"/>
<dbReference type="Gene3D" id="3.60.21.10">
    <property type="match status" value="1"/>
</dbReference>
<sequence>VAVRGSSVVPVASHLLDSSDTLPGGPSQNTDDIYGYPHSLPKPVTTVFISDLHLTPDNSGLIGHFERFFENLLSNDTKRLFILGDLFEYWLGDDSSGYLGQDTFEQQLKRASDAGIDTSLIHGNRDFLLGQAFCTRTGCKLLAEPYLLDDGGHRILLLHGDSLCTEDIEHQRFRNMVRSPKWQKSFLERSIVDRNQLALQVRYRSEQGKSLKPMDIMDVNDQAVAHELDKAAVRTMIHGHTHRPDIHRILHSDGSVAFRVVLGDWSQGPSYAELTAGHLTLYHADSYQEINLGQ</sequence>
<keyword evidence="4" id="KW-0441">Lipid A biosynthesis</keyword>
<evidence type="ECO:0000256" key="9">
    <source>
        <dbReference type="ARBA" id="ARBA00023211"/>
    </source>
</evidence>
<keyword evidence="5" id="KW-0479">Metal-binding</keyword>
<keyword evidence="1" id="KW-1003">Cell membrane</keyword>
<dbReference type="NCBIfam" id="NF003743">
    <property type="entry name" value="PRK05340.1"/>
    <property type="match status" value="1"/>
</dbReference>
<dbReference type="Pfam" id="PF00149">
    <property type="entry name" value="Metallophos"/>
    <property type="match status" value="1"/>
</dbReference>
<protein>
    <recommendedName>
        <fullName evidence="10">Calcineurin-like phosphoesterase domain-containing protein</fullName>
    </recommendedName>
</protein>
<dbReference type="GO" id="GO:0009245">
    <property type="term" value="P:lipid A biosynthetic process"/>
    <property type="evidence" value="ECO:0007669"/>
    <property type="project" value="UniProtKB-KW"/>
</dbReference>
<evidence type="ECO:0000256" key="4">
    <source>
        <dbReference type="ARBA" id="ARBA00022556"/>
    </source>
</evidence>
<keyword evidence="3" id="KW-0997">Cell inner membrane</keyword>
<dbReference type="InterPro" id="IPR043461">
    <property type="entry name" value="LpxH-like"/>
</dbReference>
<dbReference type="InterPro" id="IPR029052">
    <property type="entry name" value="Metallo-depent_PP-like"/>
</dbReference>
<dbReference type="PANTHER" id="PTHR34990">
    <property type="entry name" value="UDP-2,3-DIACYLGLUCOSAMINE HYDROLASE-RELATED"/>
    <property type="match status" value="1"/>
</dbReference>
<dbReference type="InterPro" id="IPR010138">
    <property type="entry name" value="UDP-diacylglucosamine_Hdrlase"/>
</dbReference>